<evidence type="ECO:0000256" key="4">
    <source>
        <dbReference type="SAM" id="MobiDB-lite"/>
    </source>
</evidence>
<dbReference type="SMART" id="SM00248">
    <property type="entry name" value="ANK"/>
    <property type="match status" value="4"/>
</dbReference>
<evidence type="ECO:0000256" key="1">
    <source>
        <dbReference type="ARBA" id="ARBA00022737"/>
    </source>
</evidence>
<feature type="repeat" description="ANK" evidence="3">
    <location>
        <begin position="245"/>
        <end position="277"/>
    </location>
</feature>
<dbReference type="PROSITE" id="PS50297">
    <property type="entry name" value="ANK_REP_REGION"/>
    <property type="match status" value="3"/>
</dbReference>
<dbReference type="EMBL" id="WUBL01000010">
    <property type="protein sequence ID" value="KAF2971905.1"/>
    <property type="molecule type" value="Genomic_DNA"/>
</dbReference>
<accession>A0A7C8IXY8</accession>
<dbReference type="PROSITE" id="PS50088">
    <property type="entry name" value="ANK_REPEAT"/>
    <property type="match status" value="3"/>
</dbReference>
<gene>
    <name evidence="5" type="ORF">GQX73_g1747</name>
</gene>
<dbReference type="Pfam" id="PF00023">
    <property type="entry name" value="Ank"/>
    <property type="match status" value="1"/>
</dbReference>
<proteinExistence type="predicted"/>
<dbReference type="InterPro" id="IPR002110">
    <property type="entry name" value="Ankyrin_rpt"/>
</dbReference>
<feature type="repeat" description="ANK" evidence="3">
    <location>
        <begin position="315"/>
        <end position="347"/>
    </location>
</feature>
<feature type="repeat" description="ANK" evidence="3">
    <location>
        <begin position="212"/>
        <end position="244"/>
    </location>
</feature>
<dbReference type="SUPFAM" id="SSF48403">
    <property type="entry name" value="Ankyrin repeat"/>
    <property type="match status" value="1"/>
</dbReference>
<evidence type="ECO:0000313" key="5">
    <source>
        <dbReference type="EMBL" id="KAF2971905.1"/>
    </source>
</evidence>
<dbReference type="Proteomes" id="UP000481858">
    <property type="component" value="Unassembled WGS sequence"/>
</dbReference>
<keyword evidence="2 3" id="KW-0040">ANK repeat</keyword>
<dbReference type="AlphaFoldDB" id="A0A7C8IXY8"/>
<dbReference type="InterPro" id="IPR036770">
    <property type="entry name" value="Ankyrin_rpt-contain_sf"/>
</dbReference>
<dbReference type="PANTHER" id="PTHR24198">
    <property type="entry name" value="ANKYRIN REPEAT AND PROTEIN KINASE DOMAIN-CONTAINING PROTEIN"/>
    <property type="match status" value="1"/>
</dbReference>
<dbReference type="InParanoid" id="A0A7C8IXY8"/>
<evidence type="ECO:0000256" key="3">
    <source>
        <dbReference type="PROSITE-ProRule" id="PRU00023"/>
    </source>
</evidence>
<organism evidence="5 6">
    <name type="scientific">Xylaria multiplex</name>
    <dbReference type="NCBI Taxonomy" id="323545"/>
    <lineage>
        <taxon>Eukaryota</taxon>
        <taxon>Fungi</taxon>
        <taxon>Dikarya</taxon>
        <taxon>Ascomycota</taxon>
        <taxon>Pezizomycotina</taxon>
        <taxon>Sordariomycetes</taxon>
        <taxon>Xylariomycetidae</taxon>
        <taxon>Xylariales</taxon>
        <taxon>Xylariaceae</taxon>
        <taxon>Xylaria</taxon>
    </lineage>
</organism>
<feature type="compositionally biased region" description="Polar residues" evidence="4">
    <location>
        <begin position="163"/>
        <end position="189"/>
    </location>
</feature>
<dbReference type="Gene3D" id="1.25.40.20">
    <property type="entry name" value="Ankyrin repeat-containing domain"/>
    <property type="match status" value="1"/>
</dbReference>
<dbReference type="PRINTS" id="PR01415">
    <property type="entry name" value="ANKYRIN"/>
</dbReference>
<evidence type="ECO:0000256" key="2">
    <source>
        <dbReference type="ARBA" id="ARBA00023043"/>
    </source>
</evidence>
<reference evidence="5 6" key="1">
    <citation type="submission" date="2019-12" db="EMBL/GenBank/DDBJ databases">
        <title>Draft genome sequence of the ascomycete Xylaria multiplex DSM 110363.</title>
        <authorList>
            <person name="Buettner E."/>
            <person name="Kellner H."/>
        </authorList>
    </citation>
    <scope>NUCLEOTIDE SEQUENCE [LARGE SCALE GENOMIC DNA]</scope>
    <source>
        <strain evidence="5 6">DSM 110363</strain>
    </source>
</reference>
<dbReference type="PANTHER" id="PTHR24198:SF165">
    <property type="entry name" value="ANKYRIN REPEAT-CONTAINING PROTEIN-RELATED"/>
    <property type="match status" value="1"/>
</dbReference>
<feature type="region of interest" description="Disordered" evidence="4">
    <location>
        <begin position="163"/>
        <end position="213"/>
    </location>
</feature>
<feature type="compositionally biased region" description="Polar residues" evidence="4">
    <location>
        <begin position="20"/>
        <end position="37"/>
    </location>
</feature>
<dbReference type="OrthoDB" id="20872at2759"/>
<protein>
    <submittedName>
        <fullName evidence="5">Uncharacterized protein</fullName>
    </submittedName>
</protein>
<dbReference type="Pfam" id="PF12796">
    <property type="entry name" value="Ank_2"/>
    <property type="match status" value="1"/>
</dbReference>
<comment type="caution">
    <text evidence="5">The sequence shown here is derived from an EMBL/GenBank/DDBJ whole genome shotgun (WGS) entry which is preliminary data.</text>
</comment>
<evidence type="ECO:0000313" key="6">
    <source>
        <dbReference type="Proteomes" id="UP000481858"/>
    </source>
</evidence>
<feature type="region of interest" description="Disordered" evidence="4">
    <location>
        <begin position="19"/>
        <end position="50"/>
    </location>
</feature>
<keyword evidence="1" id="KW-0677">Repeat</keyword>
<name>A0A7C8IXY8_9PEZI</name>
<sequence>MVNVDLWLELTLISRARLGKQSQSKGKASTAALSDSEQPAADLNPPISDPPDLNMLVSPMAITSKKKGAKECVFSSKLSLFGNYALLDNFNMDGFTEDTPTTNNTTDLPVTTAPLPLALSPDEYPFITATSNRPLSRHPTLPLSHNSKAGMQTVSSDEIWHPSTSTTARSCGIQDTPTADSNGRSSGTGLPSLESPFVGDTVTQSEDSGGPGWQTPLHIAASRGHDRIIRILLQHQPDCNERDSDGLTPLFHACMGAYEHIATLLLDHGARLDDKDNQGRTVLHLTVLRRQEALLMALLQHSASNSVFINSYDGEGRTALHIAVDMGFETGVRALLEQGANLNCKTRKT</sequence>
<keyword evidence="6" id="KW-1185">Reference proteome</keyword>